<organism evidence="7 8">
    <name type="scientific">Pedobacter rhodius</name>
    <dbReference type="NCBI Taxonomy" id="3004098"/>
    <lineage>
        <taxon>Bacteria</taxon>
        <taxon>Pseudomonadati</taxon>
        <taxon>Bacteroidota</taxon>
        <taxon>Sphingobacteriia</taxon>
        <taxon>Sphingobacteriales</taxon>
        <taxon>Sphingobacteriaceae</taxon>
        <taxon>Pedobacter</taxon>
    </lineage>
</organism>
<evidence type="ECO:0000256" key="4">
    <source>
        <dbReference type="ARBA" id="ARBA00023136"/>
    </source>
</evidence>
<dbReference type="InterPro" id="IPR012944">
    <property type="entry name" value="SusD_RagB_dom"/>
</dbReference>
<dbReference type="Proteomes" id="UP001144341">
    <property type="component" value="Unassembled WGS sequence"/>
</dbReference>
<evidence type="ECO:0000256" key="2">
    <source>
        <dbReference type="ARBA" id="ARBA00006275"/>
    </source>
</evidence>
<dbReference type="Pfam" id="PF07980">
    <property type="entry name" value="SusD_RagB"/>
    <property type="match status" value="1"/>
</dbReference>
<comment type="similarity">
    <text evidence="2">Belongs to the SusD family.</text>
</comment>
<feature type="domain" description="RagB/SusD" evidence="6">
    <location>
        <begin position="2"/>
        <end position="57"/>
    </location>
</feature>
<evidence type="ECO:0000313" key="7">
    <source>
        <dbReference type="EMBL" id="MCZ4223462.1"/>
    </source>
</evidence>
<reference evidence="7" key="1">
    <citation type="submission" date="2022-12" db="EMBL/GenBank/DDBJ databases">
        <title>Genome sequence of SJ11.</title>
        <authorList>
            <person name="Woo H."/>
        </authorList>
    </citation>
    <scope>NUCLEOTIDE SEQUENCE</scope>
    <source>
        <strain evidence="7">SJ11</strain>
    </source>
</reference>
<evidence type="ECO:0000313" key="8">
    <source>
        <dbReference type="Proteomes" id="UP001144341"/>
    </source>
</evidence>
<evidence type="ECO:0000259" key="6">
    <source>
        <dbReference type="Pfam" id="PF07980"/>
    </source>
</evidence>
<comment type="caution">
    <text evidence="7">The sequence shown here is derived from an EMBL/GenBank/DDBJ whole genome shotgun (WGS) entry which is preliminary data.</text>
</comment>
<keyword evidence="8" id="KW-1185">Reference proteome</keyword>
<proteinExistence type="inferred from homology"/>
<keyword evidence="3" id="KW-0732">Signal</keyword>
<dbReference type="InterPro" id="IPR011990">
    <property type="entry name" value="TPR-like_helical_dom_sf"/>
</dbReference>
<dbReference type="Gene3D" id="1.25.40.900">
    <property type="match status" value="1"/>
</dbReference>
<accession>A0ABT4KX00</accession>
<comment type="subcellular location">
    <subcellularLocation>
        <location evidence="1">Cell outer membrane</location>
    </subcellularLocation>
</comment>
<dbReference type="EMBL" id="JAPWGL010000002">
    <property type="protein sequence ID" value="MCZ4223462.1"/>
    <property type="molecule type" value="Genomic_DNA"/>
</dbReference>
<evidence type="ECO:0000256" key="1">
    <source>
        <dbReference type="ARBA" id="ARBA00004442"/>
    </source>
</evidence>
<dbReference type="SUPFAM" id="SSF48452">
    <property type="entry name" value="TPR-like"/>
    <property type="match status" value="1"/>
</dbReference>
<sequence>MWLKDIRNRAGITAGADGMYMLKTGMTKEEMRKIIQNERQVELAFEEHRYWDIRRWKLLWM</sequence>
<gene>
    <name evidence="7" type="ORF">O0931_09150</name>
</gene>
<keyword evidence="5" id="KW-0998">Cell outer membrane</keyword>
<evidence type="ECO:0000256" key="5">
    <source>
        <dbReference type="ARBA" id="ARBA00023237"/>
    </source>
</evidence>
<name>A0ABT4KX00_9SPHI</name>
<evidence type="ECO:0000256" key="3">
    <source>
        <dbReference type="ARBA" id="ARBA00022729"/>
    </source>
</evidence>
<protein>
    <submittedName>
        <fullName evidence="7">RagB/SusD family nutrient uptake outer membrane protein</fullName>
    </submittedName>
</protein>
<keyword evidence="4" id="KW-0472">Membrane</keyword>